<name>K0RTB3_THAOC</name>
<feature type="region of interest" description="Disordered" evidence="2">
    <location>
        <begin position="265"/>
        <end position="299"/>
    </location>
</feature>
<gene>
    <name evidence="3" type="ORF">THAOC_31136</name>
</gene>
<feature type="region of interest" description="Disordered" evidence="2">
    <location>
        <begin position="160"/>
        <end position="187"/>
    </location>
</feature>
<feature type="region of interest" description="Disordered" evidence="2">
    <location>
        <begin position="87"/>
        <end position="117"/>
    </location>
</feature>
<accession>K0RTB3</accession>
<comment type="caution">
    <text evidence="3">The sequence shown here is derived from an EMBL/GenBank/DDBJ whole genome shotgun (WGS) entry which is preliminary data.</text>
</comment>
<reference evidence="3 4" key="1">
    <citation type="journal article" date="2012" name="Genome Biol.">
        <title>Genome and low-iron response of an oceanic diatom adapted to chronic iron limitation.</title>
        <authorList>
            <person name="Lommer M."/>
            <person name="Specht M."/>
            <person name="Roy A.S."/>
            <person name="Kraemer L."/>
            <person name="Andreson R."/>
            <person name="Gutowska M.A."/>
            <person name="Wolf J."/>
            <person name="Bergner S.V."/>
            <person name="Schilhabel M.B."/>
            <person name="Klostermeier U.C."/>
            <person name="Beiko R.G."/>
            <person name="Rosenstiel P."/>
            <person name="Hippler M."/>
            <person name="Laroche J."/>
        </authorList>
    </citation>
    <scope>NUCLEOTIDE SEQUENCE [LARGE SCALE GENOMIC DNA]</scope>
    <source>
        <strain evidence="3 4">CCMP1005</strain>
    </source>
</reference>
<dbReference type="InterPro" id="IPR002885">
    <property type="entry name" value="PPR_rpt"/>
</dbReference>
<dbReference type="PROSITE" id="PS51375">
    <property type="entry name" value="PPR"/>
    <property type="match status" value="1"/>
</dbReference>
<dbReference type="Proteomes" id="UP000266841">
    <property type="component" value="Unassembled WGS sequence"/>
</dbReference>
<evidence type="ECO:0000313" key="3">
    <source>
        <dbReference type="EMBL" id="EJK49932.1"/>
    </source>
</evidence>
<protein>
    <submittedName>
        <fullName evidence="3">Uncharacterized protein</fullName>
    </submittedName>
</protein>
<sequence>LAGGESATLFLRAPSKQQAGVNSRPAPAGGQRESATIDEIRDSYPAEWPYRLSTQPLLLEYEDGDKETHLIPFLPLLAALPPPALLASPASPSTPGSRATRGPGVGTVKEMRVRSPPPDATAYGALLRSLAARGQPERAIDVLEEVTASLVLPTHAVRAGRDRSRRATTATGRGGRRRRGEDGPSEAYDAHVHVGAERRGQEPRGGVPFLGENGASSYVMAEQAEVARDDGLVASLMRCAAAAGDASTVREIYLASRVRRIDRLRASGAGPPPPSAGTHARGGPGARPGGRPPPLTAPSTSVGCVLAAAANHVAYESRECGDDTRPPSTLLLAHAKAMEAGGLGSLPQYENLAIPGLDSVKADEETARERRLLSGGGGEEEVTRDWIEADERGLLSDGERCLTVWSACRGHGNRPVGRAAVVSQGRAAKAGSSDEPGGVCDEVALAQAFAEATGDTKVAQELFGGQGDGSDGEDGDEDERLTSYSLYVF</sequence>
<dbReference type="AlphaFoldDB" id="K0RTB3"/>
<proteinExistence type="predicted"/>
<evidence type="ECO:0000313" key="4">
    <source>
        <dbReference type="Proteomes" id="UP000266841"/>
    </source>
</evidence>
<keyword evidence="4" id="KW-1185">Reference proteome</keyword>
<evidence type="ECO:0000256" key="2">
    <source>
        <dbReference type="SAM" id="MobiDB-lite"/>
    </source>
</evidence>
<evidence type="ECO:0000256" key="1">
    <source>
        <dbReference type="PROSITE-ProRule" id="PRU00708"/>
    </source>
</evidence>
<feature type="non-terminal residue" evidence="3">
    <location>
        <position position="1"/>
    </location>
</feature>
<feature type="repeat" description="PPR" evidence="1">
    <location>
        <begin position="119"/>
        <end position="153"/>
    </location>
</feature>
<feature type="region of interest" description="Disordered" evidence="2">
    <location>
        <begin position="461"/>
        <end position="484"/>
    </location>
</feature>
<feature type="region of interest" description="Disordered" evidence="2">
    <location>
        <begin position="1"/>
        <end position="35"/>
    </location>
</feature>
<dbReference type="EMBL" id="AGNL01044325">
    <property type="protein sequence ID" value="EJK49932.1"/>
    <property type="molecule type" value="Genomic_DNA"/>
</dbReference>
<organism evidence="3 4">
    <name type="scientific">Thalassiosira oceanica</name>
    <name type="common">Marine diatom</name>
    <dbReference type="NCBI Taxonomy" id="159749"/>
    <lineage>
        <taxon>Eukaryota</taxon>
        <taxon>Sar</taxon>
        <taxon>Stramenopiles</taxon>
        <taxon>Ochrophyta</taxon>
        <taxon>Bacillariophyta</taxon>
        <taxon>Coscinodiscophyceae</taxon>
        <taxon>Thalassiosirophycidae</taxon>
        <taxon>Thalassiosirales</taxon>
        <taxon>Thalassiosiraceae</taxon>
        <taxon>Thalassiosira</taxon>
    </lineage>
</organism>
<feature type="compositionally biased region" description="Acidic residues" evidence="2">
    <location>
        <begin position="470"/>
        <end position="479"/>
    </location>
</feature>